<evidence type="ECO:0000259" key="1">
    <source>
        <dbReference type="PROSITE" id="PS50075"/>
    </source>
</evidence>
<gene>
    <name evidence="2" type="ORF">OHA16_39370</name>
</gene>
<name>A0ABZ1UEA8_9ACTN</name>
<organism evidence="2 3">
    <name type="scientific">Kitasatospora purpeofusca</name>
    <dbReference type="NCBI Taxonomy" id="67352"/>
    <lineage>
        <taxon>Bacteria</taxon>
        <taxon>Bacillati</taxon>
        <taxon>Actinomycetota</taxon>
        <taxon>Actinomycetes</taxon>
        <taxon>Kitasatosporales</taxon>
        <taxon>Streptomycetaceae</taxon>
        <taxon>Kitasatospora</taxon>
    </lineage>
</organism>
<dbReference type="InterPro" id="IPR009081">
    <property type="entry name" value="PP-bd_ACP"/>
</dbReference>
<dbReference type="Proteomes" id="UP001432222">
    <property type="component" value="Chromosome"/>
</dbReference>
<dbReference type="EMBL" id="CP108110">
    <property type="protein sequence ID" value="WUQ88529.1"/>
    <property type="molecule type" value="Genomic_DNA"/>
</dbReference>
<accession>A0ABZ1UEA8</accession>
<dbReference type="Gene3D" id="1.10.1200.10">
    <property type="entry name" value="ACP-like"/>
    <property type="match status" value="1"/>
</dbReference>
<dbReference type="SUPFAM" id="SSF47336">
    <property type="entry name" value="ACP-like"/>
    <property type="match status" value="1"/>
</dbReference>
<protein>
    <submittedName>
        <fullName evidence="2">Acyl carrier protein</fullName>
    </submittedName>
</protein>
<dbReference type="InterPro" id="IPR036736">
    <property type="entry name" value="ACP-like_sf"/>
</dbReference>
<dbReference type="RefSeq" id="WP_328959074.1">
    <property type="nucleotide sequence ID" value="NZ_CP108110.1"/>
</dbReference>
<evidence type="ECO:0000313" key="2">
    <source>
        <dbReference type="EMBL" id="WUQ88529.1"/>
    </source>
</evidence>
<evidence type="ECO:0000313" key="3">
    <source>
        <dbReference type="Proteomes" id="UP001432222"/>
    </source>
</evidence>
<feature type="domain" description="Carrier" evidence="1">
    <location>
        <begin position="5"/>
        <end position="83"/>
    </location>
</feature>
<keyword evidence="3" id="KW-1185">Reference proteome</keyword>
<dbReference type="PROSITE" id="PS50075">
    <property type="entry name" value="CARRIER"/>
    <property type="match status" value="1"/>
</dbReference>
<sequence length="83" mass="9358">MAERQHVLDAISLRLREVIPALRDAAPEADTDLRDYPEFDSLGVLELLVWIENEFSLTIPDEELTVESFSTPAKIADYIVARG</sequence>
<proteinExistence type="predicted"/>
<reference evidence="2" key="1">
    <citation type="submission" date="2022-10" db="EMBL/GenBank/DDBJ databases">
        <title>The complete genomes of actinobacterial strains from the NBC collection.</title>
        <authorList>
            <person name="Joergensen T.S."/>
            <person name="Alvarez Arevalo M."/>
            <person name="Sterndorff E.B."/>
            <person name="Faurdal D."/>
            <person name="Vuksanovic O."/>
            <person name="Mourched A.-S."/>
            <person name="Charusanti P."/>
            <person name="Shaw S."/>
            <person name="Blin K."/>
            <person name="Weber T."/>
        </authorList>
    </citation>
    <scope>NUCLEOTIDE SEQUENCE</scope>
    <source>
        <strain evidence="2">NBC_00222</strain>
    </source>
</reference>
<dbReference type="Pfam" id="PF00550">
    <property type="entry name" value="PP-binding"/>
    <property type="match status" value="1"/>
</dbReference>